<dbReference type="AlphaFoldDB" id="A0AAD0RM08"/>
<reference evidence="1 2" key="1">
    <citation type="submission" date="2018-08" db="EMBL/GenBank/DDBJ databases">
        <title>Whole Genome Sequences of Two Pseudoalteromonas piscicida Strains, DE1-A and DE2-A, which Exhibit Strong Antibacterial Activity against Vibrio vulnificus.</title>
        <authorList>
            <person name="Richards G.P."/>
            <person name="Needleman D.S."/>
            <person name="Watson M.A."/>
            <person name="Polson S.W."/>
        </authorList>
    </citation>
    <scope>NUCLEOTIDE SEQUENCE [LARGE SCALE GENOMIC DNA]</scope>
    <source>
        <strain evidence="1 2">DE2-A</strain>
    </source>
</reference>
<dbReference type="KEGG" id="ppis:B1L02_21245"/>
<protein>
    <submittedName>
        <fullName evidence="1">Uncharacterized protein</fullName>
    </submittedName>
</protein>
<dbReference type="RefSeq" id="WP_088532750.1">
    <property type="nucleotide sequence ID" value="NZ_CP021647.1"/>
</dbReference>
<evidence type="ECO:0000313" key="1">
    <source>
        <dbReference type="EMBL" id="AXR04225.1"/>
    </source>
</evidence>
<accession>A0AAD0RM08</accession>
<organism evidence="1 2">
    <name type="scientific">Pseudoalteromonas piscicida</name>
    <dbReference type="NCBI Taxonomy" id="43662"/>
    <lineage>
        <taxon>Bacteria</taxon>
        <taxon>Pseudomonadati</taxon>
        <taxon>Pseudomonadota</taxon>
        <taxon>Gammaproteobacteria</taxon>
        <taxon>Alteromonadales</taxon>
        <taxon>Pseudoalteromonadaceae</taxon>
        <taxon>Pseudoalteromonas</taxon>
    </lineage>
</organism>
<dbReference type="Proteomes" id="UP000258102">
    <property type="component" value="Chromosome 2"/>
</dbReference>
<dbReference type="EMBL" id="CP031762">
    <property type="protein sequence ID" value="AXR04225.1"/>
    <property type="molecule type" value="Genomic_DNA"/>
</dbReference>
<name>A0AAD0RM08_PSEO7</name>
<sequence>MNKLEDPLRTILKTYCHVESYDPSILRRAVGIGENYPYDLIKVRAQLREAIDLNLISLTEYEELTDEDFDSIEDLHEWLEELYSELL</sequence>
<proteinExistence type="predicted"/>
<evidence type="ECO:0000313" key="2">
    <source>
        <dbReference type="Proteomes" id="UP000258102"/>
    </source>
</evidence>
<gene>
    <name evidence="1" type="ORF">D0511_20040</name>
</gene>